<dbReference type="Pfam" id="PF19165">
    <property type="entry name" value="DUF5847"/>
    <property type="match status" value="1"/>
</dbReference>
<evidence type="ECO:0000313" key="2">
    <source>
        <dbReference type="EMBL" id="QKU35889.1"/>
    </source>
</evidence>
<organism evidence="2">
    <name type="scientific">Tupanvirus soda lake</name>
    <dbReference type="NCBI Taxonomy" id="2126985"/>
    <lineage>
        <taxon>Viruses</taxon>
        <taxon>Varidnaviria</taxon>
        <taxon>Bamfordvirae</taxon>
        <taxon>Nucleocytoviricota</taxon>
        <taxon>Megaviricetes</taxon>
        <taxon>Imitervirales</taxon>
        <taxon>Mimiviridae</taxon>
        <taxon>Megamimivirinae</taxon>
        <taxon>Tupanvirus</taxon>
        <taxon>Tupanvirus salinum</taxon>
    </lineage>
</organism>
<comment type="similarity">
    <text evidence="1">Belongs to the mimivirus R160 family.</text>
</comment>
<protein>
    <submittedName>
        <fullName evidence="2">Uncharacterized protein</fullName>
    </submittedName>
</protein>
<reference evidence="2" key="2">
    <citation type="journal article" date="2018" name="Nat. Commun.">
        <title>Tailed giant Tupanvirus possesses the most complete translational apparatus of the known virosphere.</title>
        <authorList>
            <person name="Abrahao J."/>
            <person name="Silva L."/>
            <person name="Silva L.S."/>
            <person name="Khalil J.Y.B."/>
            <person name="Rodrigues R."/>
            <person name="Arantes T."/>
            <person name="Assis F."/>
            <person name="Boratto P."/>
            <person name="Andrade M."/>
            <person name="Kroon E.G."/>
            <person name="Ribeiro B."/>
            <person name="Bergier I."/>
            <person name="Seligmann H."/>
            <person name="Ghigo E."/>
            <person name="Colson P."/>
            <person name="Levasseur A."/>
            <person name="Kroemer G."/>
            <person name="Raoult D."/>
            <person name="La Scola B."/>
        </authorList>
    </citation>
    <scope>NUCLEOTIDE SEQUENCE [LARGE SCALE GENOMIC DNA]</scope>
    <source>
        <strain evidence="2">Soda lake</strain>
    </source>
</reference>
<proteinExistence type="inferred from homology"/>
<dbReference type="RefSeq" id="YP_010782572.1">
    <property type="nucleotide sequence ID" value="NC_075039.1"/>
</dbReference>
<accession>A0A6N1NNG7</accession>
<dbReference type="InterPro" id="IPR043885">
    <property type="entry name" value="DUF5847"/>
</dbReference>
<name>A0A6N1NNG7_9VIRU</name>
<evidence type="ECO:0000256" key="1">
    <source>
        <dbReference type="ARBA" id="ARBA00023598"/>
    </source>
</evidence>
<sequence length="430" mass="50966">MSDLDKNVKQVNGPINVVRMEGKIGDIEKVIYLFLDQHNSITNQMECDNIFSKDASTFFAESFSNLNDSDRVYDFFLELMPSKIQNVSHGFHYQTNINYRDIYIVEVWKLFRKIFQYNPKKNKVSVSKYFRNVRLHYMDVRDYFEGVYFESIFEANSISYNMINEQVVYPNDVEHLINILSRFKIYCEMILSVIQNYKKSNVNQEPKYVKLIKFNNKNNNPKLTENQERELFLQNITYIINKTFARINNDDVKNKLSKQLDVLENYLADLISDCEYLVNEFKAIIDVLRTDTNELRKSEGVIKEFLYGLPSNLILKFIFFIRENISNLSNKSTFAFTRFMDVYFLRRFLDKDYITNAIVYTGSHHSNVYIEILSRDFGFKVTHFSYSKITDPNKLNKQIKKLEATELGEIFYPSTRTQCSDLTHFPSNFL</sequence>
<dbReference type="EMBL" id="KY523104">
    <property type="protein sequence ID" value="QKU35889.1"/>
    <property type="molecule type" value="Genomic_DNA"/>
</dbReference>
<reference evidence="2" key="1">
    <citation type="submission" date="2017-01" db="EMBL/GenBank/DDBJ databases">
        <authorList>
            <person name="Assis F.L."/>
            <person name="Abrahao J.S."/>
            <person name="Silva L."/>
            <person name="Khalil J.B."/>
            <person name="Rodrigues R."/>
            <person name="Silva L.S."/>
            <person name="Arantes T."/>
            <person name="Boratto P."/>
            <person name="Andrade M."/>
            <person name="Kroon E.G."/>
            <person name="Ribeiro B."/>
            <person name="Bergier I."/>
            <person name="Seligmann H."/>
            <person name="Ghigo E."/>
            <person name="Colson P."/>
            <person name="Levasseur A."/>
            <person name="Raoult D."/>
            <person name="Scola B.L."/>
        </authorList>
    </citation>
    <scope>NUCLEOTIDE SEQUENCE</scope>
    <source>
        <strain evidence="2">Soda lake</strain>
    </source>
</reference>
<dbReference type="GeneID" id="80519336"/>
<dbReference type="KEGG" id="vg:80519336"/>